<dbReference type="STRING" id="3641.A0A061F7V5"/>
<dbReference type="PANTHER" id="PTHR15140:SF37">
    <property type="entry name" value="UBIQUITIN-LIKE DOMAIN-CONTAINING PROTEIN"/>
    <property type="match status" value="1"/>
</dbReference>
<dbReference type="SUPFAM" id="SSF52047">
    <property type="entry name" value="RNI-like"/>
    <property type="match status" value="1"/>
</dbReference>
<dbReference type="EMBL" id="CM001885">
    <property type="protein sequence ID" value="EOY13111.1"/>
    <property type="molecule type" value="Genomic_DNA"/>
</dbReference>
<dbReference type="PANTHER" id="PTHR15140">
    <property type="entry name" value="TUBULIN-SPECIFIC CHAPERONE E"/>
    <property type="match status" value="1"/>
</dbReference>
<dbReference type="Gene3D" id="3.80.10.10">
    <property type="entry name" value="Ribonuclease Inhibitor"/>
    <property type="match status" value="1"/>
</dbReference>
<name>A0A061F7V5_THECC</name>
<organism evidence="1 2">
    <name type="scientific">Theobroma cacao</name>
    <name type="common">Cacao</name>
    <name type="synonym">Cocoa</name>
    <dbReference type="NCBI Taxonomy" id="3641"/>
    <lineage>
        <taxon>Eukaryota</taxon>
        <taxon>Viridiplantae</taxon>
        <taxon>Streptophyta</taxon>
        <taxon>Embryophyta</taxon>
        <taxon>Tracheophyta</taxon>
        <taxon>Spermatophyta</taxon>
        <taxon>Magnoliopsida</taxon>
        <taxon>eudicotyledons</taxon>
        <taxon>Gunneridae</taxon>
        <taxon>Pentapetalae</taxon>
        <taxon>rosids</taxon>
        <taxon>malvids</taxon>
        <taxon>Malvales</taxon>
        <taxon>Malvaceae</taxon>
        <taxon>Byttnerioideae</taxon>
        <taxon>Theobroma</taxon>
    </lineage>
</organism>
<dbReference type="OMA" id="QWEEWIV"/>
<keyword evidence="2" id="KW-1185">Reference proteome</keyword>
<sequence>MPTLEKLPNLRILKLDHGAFTGKKMVCSAECFPKLDSLTLGWLENLEEWTVDEGAMPTLRHLEIGHCRKLKMLPDGLRFITTLRQLKIEMMPMAFKDKLVEGGEDFFKVQHVPSIIFLNLYEK</sequence>
<proteinExistence type="predicted"/>
<protein>
    <submittedName>
        <fullName evidence="1">Disease resistance protein family</fullName>
    </submittedName>
</protein>
<dbReference type="Gramene" id="EOY13111">
    <property type="protein sequence ID" value="EOY13111"/>
    <property type="gene ID" value="TCM_031638"/>
</dbReference>
<reference evidence="1 2" key="1">
    <citation type="journal article" date="2013" name="Genome Biol.">
        <title>The genome sequence of the most widely cultivated cacao type and its use to identify candidate genes regulating pod color.</title>
        <authorList>
            <person name="Motamayor J.C."/>
            <person name="Mockaitis K."/>
            <person name="Schmutz J."/>
            <person name="Haiminen N."/>
            <person name="Iii D.L."/>
            <person name="Cornejo O."/>
            <person name="Findley S.D."/>
            <person name="Zheng P."/>
            <person name="Utro F."/>
            <person name="Royaert S."/>
            <person name="Saski C."/>
            <person name="Jenkins J."/>
            <person name="Podicheti R."/>
            <person name="Zhao M."/>
            <person name="Scheffler B.E."/>
            <person name="Stack J.C."/>
            <person name="Feltus F.A."/>
            <person name="Mustiga G.M."/>
            <person name="Amores F."/>
            <person name="Phillips W."/>
            <person name="Marelli J.P."/>
            <person name="May G.D."/>
            <person name="Shapiro H."/>
            <person name="Ma J."/>
            <person name="Bustamante C.D."/>
            <person name="Schnell R.J."/>
            <person name="Main D."/>
            <person name="Gilbert D."/>
            <person name="Parida L."/>
            <person name="Kuhn D.N."/>
        </authorList>
    </citation>
    <scope>NUCLEOTIDE SEQUENCE [LARGE SCALE GENOMIC DNA]</scope>
    <source>
        <strain evidence="2">cv. Matina 1-6</strain>
    </source>
</reference>
<dbReference type="HOGENOM" id="CLU_164354_0_0_1"/>
<dbReference type="eggNOG" id="KOG4658">
    <property type="taxonomic scope" value="Eukaryota"/>
</dbReference>
<dbReference type="InterPro" id="IPR032675">
    <property type="entry name" value="LRR_dom_sf"/>
</dbReference>
<evidence type="ECO:0000313" key="1">
    <source>
        <dbReference type="EMBL" id="EOY13111.1"/>
    </source>
</evidence>
<dbReference type="Proteomes" id="UP000026915">
    <property type="component" value="Chromosome 7"/>
</dbReference>
<dbReference type="InParanoid" id="A0A061F7V5"/>
<dbReference type="AlphaFoldDB" id="A0A061F7V5"/>
<gene>
    <name evidence="1" type="ORF">TCM_031638</name>
</gene>
<evidence type="ECO:0000313" key="2">
    <source>
        <dbReference type="Proteomes" id="UP000026915"/>
    </source>
</evidence>
<accession>A0A061F7V5</accession>